<evidence type="ECO:0000259" key="6">
    <source>
        <dbReference type="Pfam" id="PF00892"/>
    </source>
</evidence>
<accession>A0A6J7K3H0</accession>
<organism evidence="7">
    <name type="scientific">freshwater metagenome</name>
    <dbReference type="NCBI Taxonomy" id="449393"/>
    <lineage>
        <taxon>unclassified sequences</taxon>
        <taxon>metagenomes</taxon>
        <taxon>ecological metagenomes</taxon>
    </lineage>
</organism>
<reference evidence="7" key="1">
    <citation type="submission" date="2020-05" db="EMBL/GenBank/DDBJ databases">
        <authorList>
            <person name="Chiriac C."/>
            <person name="Salcher M."/>
            <person name="Ghai R."/>
            <person name="Kavagutti S V."/>
        </authorList>
    </citation>
    <scope>NUCLEOTIDE SEQUENCE</scope>
</reference>
<dbReference type="GO" id="GO:0016020">
    <property type="term" value="C:membrane"/>
    <property type="evidence" value="ECO:0007669"/>
    <property type="project" value="UniProtKB-SubCell"/>
</dbReference>
<feature type="transmembrane region" description="Helical" evidence="5">
    <location>
        <begin position="178"/>
        <end position="197"/>
    </location>
</feature>
<gene>
    <name evidence="7" type="ORF">UFOPK3752_01527</name>
</gene>
<feature type="transmembrane region" description="Helical" evidence="5">
    <location>
        <begin position="209"/>
        <end position="232"/>
    </location>
</feature>
<feature type="transmembrane region" description="Helical" evidence="5">
    <location>
        <begin position="123"/>
        <end position="142"/>
    </location>
</feature>
<keyword evidence="2 5" id="KW-0812">Transmembrane</keyword>
<evidence type="ECO:0000256" key="5">
    <source>
        <dbReference type="SAM" id="Phobius"/>
    </source>
</evidence>
<feature type="transmembrane region" description="Helical" evidence="5">
    <location>
        <begin position="148"/>
        <end position="166"/>
    </location>
</feature>
<dbReference type="InterPro" id="IPR050638">
    <property type="entry name" value="AA-Vitamin_Transporters"/>
</dbReference>
<proteinExistence type="predicted"/>
<feature type="domain" description="EamA" evidence="6">
    <location>
        <begin position="7"/>
        <end position="137"/>
    </location>
</feature>
<feature type="domain" description="EamA" evidence="6">
    <location>
        <begin position="153"/>
        <end position="281"/>
    </location>
</feature>
<evidence type="ECO:0000256" key="2">
    <source>
        <dbReference type="ARBA" id="ARBA00022692"/>
    </source>
</evidence>
<dbReference type="SUPFAM" id="SSF103481">
    <property type="entry name" value="Multidrug resistance efflux transporter EmrE"/>
    <property type="match status" value="2"/>
</dbReference>
<feature type="transmembrane region" description="Helical" evidence="5">
    <location>
        <begin position="33"/>
        <end position="52"/>
    </location>
</feature>
<feature type="transmembrane region" description="Helical" evidence="5">
    <location>
        <begin position="89"/>
        <end position="111"/>
    </location>
</feature>
<evidence type="ECO:0000256" key="1">
    <source>
        <dbReference type="ARBA" id="ARBA00004141"/>
    </source>
</evidence>
<dbReference type="InterPro" id="IPR037185">
    <property type="entry name" value="EmrE-like"/>
</dbReference>
<keyword evidence="4 5" id="KW-0472">Membrane</keyword>
<dbReference type="Pfam" id="PF00892">
    <property type="entry name" value="EamA"/>
    <property type="match status" value="2"/>
</dbReference>
<dbReference type="EMBL" id="CAFBND010000067">
    <property type="protein sequence ID" value="CAB4948884.1"/>
    <property type="molecule type" value="Genomic_DNA"/>
</dbReference>
<dbReference type="AlphaFoldDB" id="A0A6J7K3H0"/>
<feature type="transmembrane region" description="Helical" evidence="5">
    <location>
        <begin position="64"/>
        <end position="83"/>
    </location>
</feature>
<evidence type="ECO:0000256" key="4">
    <source>
        <dbReference type="ARBA" id="ARBA00023136"/>
    </source>
</evidence>
<keyword evidence="3 5" id="KW-1133">Transmembrane helix</keyword>
<dbReference type="InterPro" id="IPR000620">
    <property type="entry name" value="EamA_dom"/>
</dbReference>
<comment type="subcellular location">
    <subcellularLocation>
        <location evidence="1">Membrane</location>
        <topology evidence="1">Multi-pass membrane protein</topology>
    </subcellularLocation>
</comment>
<dbReference type="PANTHER" id="PTHR32322:SF2">
    <property type="entry name" value="EAMA DOMAIN-CONTAINING PROTEIN"/>
    <property type="match status" value="1"/>
</dbReference>
<protein>
    <submittedName>
        <fullName evidence="7">Unannotated protein</fullName>
    </submittedName>
</protein>
<name>A0A6J7K3H0_9ZZZZ</name>
<evidence type="ECO:0000256" key="3">
    <source>
        <dbReference type="ARBA" id="ARBA00022989"/>
    </source>
</evidence>
<dbReference type="PANTHER" id="PTHR32322">
    <property type="entry name" value="INNER MEMBRANE TRANSPORTER"/>
    <property type="match status" value="1"/>
</dbReference>
<sequence length="296" mass="31148">MSTQAWLIFVALSLVWGVPYLFIKIAVTEVEPMTLTGIRTLMAALILLPFALRSGSLRAALRAWPWVVAFALIEIALPWALLAHSEERISSGFAAVMIATVPIVGSLISWIEGDRHALTRVRVVGLVTGVVGVAILVGIDSLAGHIDLISLLELVIIAVCSAVGPMMADRKLHGIRPLGVITLTFVFVSILTMPWTVAGLRLGLPSGKVLVAIAVLALISTVALTLFLTLIAKAGPVRATVVTFVNPGVAVILGIIVLSEPLTLGTIIGFPLVILGSYLTTRPHPGAVPDPHSAVV</sequence>
<evidence type="ECO:0000313" key="7">
    <source>
        <dbReference type="EMBL" id="CAB4948884.1"/>
    </source>
</evidence>